<keyword evidence="1" id="KW-0812">Transmembrane</keyword>
<evidence type="ECO:0000313" key="2">
    <source>
        <dbReference type="EMBL" id="AFX99366.1"/>
    </source>
</evidence>
<dbReference type="AlphaFoldDB" id="K7ZDB1"/>
<accession>K7ZDB1</accession>
<dbReference type="KEGG" id="thal:A1OE_1189"/>
<evidence type="ECO:0000256" key="1">
    <source>
        <dbReference type="SAM" id="Phobius"/>
    </source>
</evidence>
<feature type="transmembrane region" description="Helical" evidence="1">
    <location>
        <begin position="7"/>
        <end position="28"/>
    </location>
</feature>
<name>K7ZDB1_9PROT</name>
<evidence type="ECO:0000313" key="3">
    <source>
        <dbReference type="Proteomes" id="UP000010077"/>
    </source>
</evidence>
<dbReference type="HOGENOM" id="CLU_3267273_0_0_5"/>
<dbReference type="EMBL" id="CP003539">
    <property type="protein sequence ID" value="AFX99366.1"/>
    <property type="molecule type" value="Genomic_DNA"/>
</dbReference>
<sequence>MEIINRLNCIFDCVTFLFIFIVFTTDALDFSNSSRRLLKAI</sequence>
<keyword evidence="1" id="KW-0472">Membrane</keyword>
<protein>
    <submittedName>
        <fullName evidence="2">Uncharacterized protein</fullName>
    </submittedName>
</protein>
<reference evidence="2 3" key="1">
    <citation type="journal article" date="2012" name="Proc. Natl. Acad. Sci. U.S.A.">
        <title>Genome streamlining and chemical defense in a coral reef symbiosis.</title>
        <authorList>
            <person name="Kwan J.C."/>
            <person name="Donia M.S."/>
            <person name="Han A.W."/>
            <person name="Hirose E."/>
            <person name="Haygood M.G."/>
            <person name="Schmidt E.W."/>
        </authorList>
    </citation>
    <scope>NUCLEOTIDE SEQUENCE [LARGE SCALE GENOMIC DNA]</scope>
    <source>
        <strain evidence="2 3">L2</strain>
    </source>
</reference>
<dbReference type="Proteomes" id="UP000010077">
    <property type="component" value="Chromosome"/>
</dbReference>
<organism evidence="2 3">
    <name type="scientific">Candidatus Endolissoclinum faulkneri L2</name>
    <dbReference type="NCBI Taxonomy" id="1193729"/>
    <lineage>
        <taxon>Bacteria</taxon>
        <taxon>Pseudomonadati</taxon>
        <taxon>Pseudomonadota</taxon>
        <taxon>Alphaproteobacteria</taxon>
        <taxon>Rhodospirillales</taxon>
        <taxon>Rhodospirillaceae</taxon>
        <taxon>Candidatus Endolissoclinum</taxon>
    </lineage>
</organism>
<gene>
    <name evidence="2" type="ORF">A1OE_1189</name>
</gene>
<proteinExistence type="predicted"/>
<keyword evidence="3" id="KW-1185">Reference proteome</keyword>
<keyword evidence="1" id="KW-1133">Transmembrane helix</keyword>